<proteinExistence type="predicted"/>
<reference evidence="1 2" key="1">
    <citation type="submission" date="2021-06" db="EMBL/GenBank/DDBJ databases">
        <authorList>
            <person name="Sun Q."/>
            <person name="Li D."/>
        </authorList>
    </citation>
    <scope>NUCLEOTIDE SEQUENCE [LARGE SCALE GENOMIC DNA]</scope>
    <source>
        <strain evidence="1 2">MSJ-4</strain>
    </source>
</reference>
<sequence>MYILIQANEKYKGDLLLSKTFTGDTIPKELLEEKNLLIKTINPVVFIEK</sequence>
<gene>
    <name evidence="1" type="ORF">KQI89_13015</name>
</gene>
<evidence type="ECO:0000313" key="1">
    <source>
        <dbReference type="EMBL" id="MBU5592676.1"/>
    </source>
</evidence>
<name>A0ABS6F2Z1_9CLOT</name>
<keyword evidence="2" id="KW-1185">Reference proteome</keyword>
<dbReference type="Proteomes" id="UP000736583">
    <property type="component" value="Unassembled WGS sequence"/>
</dbReference>
<evidence type="ECO:0000313" key="2">
    <source>
        <dbReference type="Proteomes" id="UP000736583"/>
    </source>
</evidence>
<dbReference type="EMBL" id="JAHLQL010000004">
    <property type="protein sequence ID" value="MBU5592676.1"/>
    <property type="molecule type" value="Genomic_DNA"/>
</dbReference>
<organism evidence="1 2">
    <name type="scientific">Clostridium simiarum</name>
    <dbReference type="NCBI Taxonomy" id="2841506"/>
    <lineage>
        <taxon>Bacteria</taxon>
        <taxon>Bacillati</taxon>
        <taxon>Bacillota</taxon>
        <taxon>Clostridia</taxon>
        <taxon>Eubacteriales</taxon>
        <taxon>Clostridiaceae</taxon>
        <taxon>Clostridium</taxon>
    </lineage>
</organism>
<accession>A0ABS6F2Z1</accession>
<comment type="caution">
    <text evidence="1">The sequence shown here is derived from an EMBL/GenBank/DDBJ whole genome shotgun (WGS) entry which is preliminary data.</text>
</comment>
<protein>
    <submittedName>
        <fullName evidence="1">Uncharacterized protein</fullName>
    </submittedName>
</protein>